<keyword evidence="2" id="KW-1185">Reference proteome</keyword>
<name>A0A2P7QHD5_9SPHN</name>
<dbReference type="AlphaFoldDB" id="A0A2P7QHD5"/>
<evidence type="ECO:0000313" key="2">
    <source>
        <dbReference type="Proteomes" id="UP000241167"/>
    </source>
</evidence>
<accession>A0A2P7QHD5</accession>
<organism evidence="1 2">
    <name type="scientific">Allosphingosinicella deserti</name>
    <dbReference type="NCBI Taxonomy" id="2116704"/>
    <lineage>
        <taxon>Bacteria</taxon>
        <taxon>Pseudomonadati</taxon>
        <taxon>Pseudomonadota</taxon>
        <taxon>Alphaproteobacteria</taxon>
        <taxon>Sphingomonadales</taxon>
        <taxon>Sphingomonadaceae</taxon>
        <taxon>Allosphingosinicella</taxon>
    </lineage>
</organism>
<sequence>MLQEHDRYYHMQRACSELDRAEQAHHQQVAQAHRRLAALHMDELRRLDESCGGSAPIGRGH</sequence>
<dbReference type="EMBL" id="PXYI01000009">
    <property type="protein sequence ID" value="PSJ37353.1"/>
    <property type="molecule type" value="Genomic_DNA"/>
</dbReference>
<protein>
    <submittedName>
        <fullName evidence="1">Uncharacterized protein</fullName>
    </submittedName>
</protein>
<evidence type="ECO:0000313" key="1">
    <source>
        <dbReference type="EMBL" id="PSJ37353.1"/>
    </source>
</evidence>
<reference evidence="1 2" key="1">
    <citation type="submission" date="2018-03" db="EMBL/GenBank/DDBJ databases">
        <title>The draft genome of Sphingosinicella sp. GL-C-18.</title>
        <authorList>
            <person name="Liu L."/>
            <person name="Li L."/>
            <person name="Liang L."/>
            <person name="Zhang X."/>
            <person name="Wang T."/>
        </authorList>
    </citation>
    <scope>NUCLEOTIDE SEQUENCE [LARGE SCALE GENOMIC DNA]</scope>
    <source>
        <strain evidence="1 2">GL-C-18</strain>
    </source>
</reference>
<gene>
    <name evidence="1" type="ORF">C7I55_22825</name>
</gene>
<dbReference type="RefSeq" id="WP_106515344.1">
    <property type="nucleotide sequence ID" value="NZ_PXYI01000009.1"/>
</dbReference>
<comment type="caution">
    <text evidence="1">The sequence shown here is derived from an EMBL/GenBank/DDBJ whole genome shotgun (WGS) entry which is preliminary data.</text>
</comment>
<dbReference type="Proteomes" id="UP000241167">
    <property type="component" value="Unassembled WGS sequence"/>
</dbReference>
<proteinExistence type="predicted"/>